<organism evidence="5 6">
    <name type="scientific">Candidatus Desulfatibia vada</name>
    <dbReference type="NCBI Taxonomy" id="2841696"/>
    <lineage>
        <taxon>Bacteria</taxon>
        <taxon>Pseudomonadati</taxon>
        <taxon>Thermodesulfobacteriota</taxon>
        <taxon>Desulfobacteria</taxon>
        <taxon>Desulfobacterales</taxon>
        <taxon>Desulfobacterales incertae sedis</taxon>
        <taxon>Candidatus Desulfatibia</taxon>
    </lineage>
</organism>
<dbReference type="PROSITE" id="PS51379">
    <property type="entry name" value="4FE4S_FER_2"/>
    <property type="match status" value="1"/>
</dbReference>
<sequence>MKIPVVELSQCTLCEICVEVCPVVFKLNEAGYIEVAELSMYPSTEVDEAIKNCPEDCIYWAKTRGTP</sequence>
<dbReference type="PROSITE" id="PS00198">
    <property type="entry name" value="4FE4S_FER_1"/>
    <property type="match status" value="1"/>
</dbReference>
<dbReference type="Pfam" id="PF13370">
    <property type="entry name" value="Fer4_13"/>
    <property type="match status" value="1"/>
</dbReference>
<reference evidence="5 6" key="1">
    <citation type="submission" date="2020-08" db="EMBL/GenBank/DDBJ databases">
        <title>Bridging the membrane lipid divide: bacteria of the FCB group superphylum have the potential to synthesize archaeal ether lipids.</title>
        <authorList>
            <person name="Villanueva L."/>
            <person name="Von Meijenfeldt F.A.B."/>
            <person name="Westbye A.B."/>
            <person name="Yadav S."/>
            <person name="Hopmans E.C."/>
            <person name="Dutilh B.E."/>
            <person name="Sinninghe Damste J.S."/>
        </authorList>
    </citation>
    <scope>NUCLEOTIDE SEQUENCE [LARGE SCALE GENOMIC DNA]</scope>
    <source>
        <strain evidence="5">NIOZ-UU17</strain>
    </source>
</reference>
<keyword evidence="3" id="KW-0411">Iron-sulfur</keyword>
<dbReference type="EMBL" id="JACNIG010000310">
    <property type="protein sequence ID" value="MBC8433582.1"/>
    <property type="molecule type" value="Genomic_DNA"/>
</dbReference>
<evidence type="ECO:0000256" key="1">
    <source>
        <dbReference type="ARBA" id="ARBA00022723"/>
    </source>
</evidence>
<evidence type="ECO:0000256" key="2">
    <source>
        <dbReference type="ARBA" id="ARBA00023004"/>
    </source>
</evidence>
<dbReference type="InterPro" id="IPR017900">
    <property type="entry name" value="4Fe4S_Fe_S_CS"/>
</dbReference>
<evidence type="ECO:0000313" key="5">
    <source>
        <dbReference type="EMBL" id="MBC8433582.1"/>
    </source>
</evidence>
<proteinExistence type="predicted"/>
<accession>A0A8J6TVN1</accession>
<protein>
    <submittedName>
        <fullName evidence="5">Ferredoxin</fullName>
    </submittedName>
</protein>
<dbReference type="SUPFAM" id="SSF54862">
    <property type="entry name" value="4Fe-4S ferredoxins"/>
    <property type="match status" value="1"/>
</dbReference>
<evidence type="ECO:0000259" key="4">
    <source>
        <dbReference type="PROSITE" id="PS51379"/>
    </source>
</evidence>
<comment type="caution">
    <text evidence="5">The sequence shown here is derived from an EMBL/GenBank/DDBJ whole genome shotgun (WGS) entry which is preliminary data.</text>
</comment>
<evidence type="ECO:0000313" key="6">
    <source>
        <dbReference type="Proteomes" id="UP000605201"/>
    </source>
</evidence>
<feature type="domain" description="4Fe-4S ferredoxin-type" evidence="4">
    <location>
        <begin position="2"/>
        <end position="30"/>
    </location>
</feature>
<name>A0A8J6TVN1_9BACT</name>
<dbReference type="Gene3D" id="3.30.70.20">
    <property type="match status" value="1"/>
</dbReference>
<dbReference type="Proteomes" id="UP000605201">
    <property type="component" value="Unassembled WGS sequence"/>
</dbReference>
<gene>
    <name evidence="5" type="ORF">H8D96_16870</name>
</gene>
<evidence type="ECO:0000256" key="3">
    <source>
        <dbReference type="ARBA" id="ARBA00023014"/>
    </source>
</evidence>
<dbReference type="AlphaFoldDB" id="A0A8J6TVN1"/>
<keyword evidence="1" id="KW-0479">Metal-binding</keyword>
<keyword evidence="2" id="KW-0408">Iron</keyword>
<dbReference type="GO" id="GO:0046872">
    <property type="term" value="F:metal ion binding"/>
    <property type="evidence" value="ECO:0007669"/>
    <property type="project" value="UniProtKB-KW"/>
</dbReference>
<dbReference type="InterPro" id="IPR017896">
    <property type="entry name" value="4Fe4S_Fe-S-bd"/>
</dbReference>
<dbReference type="GO" id="GO:0051536">
    <property type="term" value="F:iron-sulfur cluster binding"/>
    <property type="evidence" value="ECO:0007669"/>
    <property type="project" value="UniProtKB-KW"/>
</dbReference>